<dbReference type="InterPro" id="IPR050077">
    <property type="entry name" value="LexA_repressor"/>
</dbReference>
<accession>A0ABT4GWF3</accession>
<keyword evidence="6" id="KW-0742">SOS response</keyword>
<sequence>MDTKDRDFIDRYIELAIFQKQFVAASGESIPQPVSSKLSVDQVKESPATFRCEDDYMPVPLVGKTAAGIEKTYYEFIHGYVPIPKQIVKGTCFVMEVDGDSMIGDDIQNGDFIVVRQQPEVIEGSDIALLRINDDEMTLKRITKENGRVVLLSSNSAHPNRSLPAESVQIVGKYIYKIPGEVGRSLIREEMF</sequence>
<evidence type="ECO:0000259" key="8">
    <source>
        <dbReference type="Pfam" id="PF00717"/>
    </source>
</evidence>
<keyword evidence="2" id="KW-0227">DNA damage</keyword>
<dbReference type="InterPro" id="IPR006197">
    <property type="entry name" value="Peptidase_S24_LexA"/>
</dbReference>
<gene>
    <name evidence="9" type="ORF">M5X12_10690</name>
</gene>
<dbReference type="InterPro" id="IPR036286">
    <property type="entry name" value="LexA/Signal_pep-like_sf"/>
</dbReference>
<dbReference type="InterPro" id="IPR039418">
    <property type="entry name" value="LexA-like"/>
</dbReference>
<dbReference type="EMBL" id="JAMDNP010000019">
    <property type="protein sequence ID" value="MCY9761043.1"/>
    <property type="molecule type" value="Genomic_DNA"/>
</dbReference>
<evidence type="ECO:0000256" key="6">
    <source>
        <dbReference type="ARBA" id="ARBA00023236"/>
    </source>
</evidence>
<dbReference type="InterPro" id="IPR015927">
    <property type="entry name" value="Peptidase_S24_S26A/B/C"/>
</dbReference>
<dbReference type="RefSeq" id="WP_268598070.1">
    <property type="nucleotide sequence ID" value="NZ_JAMDNL010000013.1"/>
</dbReference>
<evidence type="ECO:0000256" key="3">
    <source>
        <dbReference type="ARBA" id="ARBA00022801"/>
    </source>
</evidence>
<evidence type="ECO:0000256" key="4">
    <source>
        <dbReference type="ARBA" id="ARBA00022813"/>
    </source>
</evidence>
<dbReference type="SUPFAM" id="SSF51306">
    <property type="entry name" value="LexA/Signal peptidase"/>
    <property type="match status" value="1"/>
</dbReference>
<dbReference type="Pfam" id="PF00717">
    <property type="entry name" value="Peptidase_S24"/>
    <property type="match status" value="1"/>
</dbReference>
<dbReference type="PANTHER" id="PTHR33516">
    <property type="entry name" value="LEXA REPRESSOR"/>
    <property type="match status" value="1"/>
</dbReference>
<dbReference type="PANTHER" id="PTHR33516:SF2">
    <property type="entry name" value="LEXA REPRESSOR-RELATED"/>
    <property type="match status" value="1"/>
</dbReference>
<dbReference type="Proteomes" id="UP001527181">
    <property type="component" value="Unassembled WGS sequence"/>
</dbReference>
<evidence type="ECO:0000256" key="1">
    <source>
        <dbReference type="ARBA" id="ARBA00007484"/>
    </source>
</evidence>
<feature type="domain" description="Peptidase S24/S26A/S26B/S26C" evidence="8">
    <location>
        <begin position="60"/>
        <end position="175"/>
    </location>
</feature>
<keyword evidence="3 7" id="KW-0378">Hydrolase</keyword>
<comment type="similarity">
    <text evidence="1 7">Belongs to the peptidase S24 family.</text>
</comment>
<dbReference type="CDD" id="cd06529">
    <property type="entry name" value="S24_LexA-like"/>
    <property type="match status" value="1"/>
</dbReference>
<keyword evidence="10" id="KW-1185">Reference proteome</keyword>
<reference evidence="9 10" key="1">
    <citation type="submission" date="2022-05" db="EMBL/GenBank/DDBJ databases">
        <title>Genome Sequencing of Bee-Associated Microbes.</title>
        <authorList>
            <person name="Dunlap C."/>
        </authorList>
    </citation>
    <scope>NUCLEOTIDE SEQUENCE [LARGE SCALE GENOMIC DNA]</scope>
    <source>
        <strain evidence="9 10">NRRL B-04010</strain>
    </source>
</reference>
<organism evidence="9 10">
    <name type="scientific">Paenibacillus alvei</name>
    <name type="common">Bacillus alvei</name>
    <dbReference type="NCBI Taxonomy" id="44250"/>
    <lineage>
        <taxon>Bacteria</taxon>
        <taxon>Bacillati</taxon>
        <taxon>Bacillota</taxon>
        <taxon>Bacilli</taxon>
        <taxon>Bacillales</taxon>
        <taxon>Paenibacillaceae</taxon>
        <taxon>Paenibacillus</taxon>
    </lineage>
</organism>
<keyword evidence="5" id="KW-0234">DNA repair</keyword>
<evidence type="ECO:0000256" key="7">
    <source>
        <dbReference type="RuleBase" id="RU003991"/>
    </source>
</evidence>
<dbReference type="Gene3D" id="2.10.109.10">
    <property type="entry name" value="Umud Fragment, subunit A"/>
    <property type="match status" value="1"/>
</dbReference>
<comment type="caution">
    <text evidence="9">The sequence shown here is derived from an EMBL/GenBank/DDBJ whole genome shotgun (WGS) entry which is preliminary data.</text>
</comment>
<protein>
    <submittedName>
        <fullName evidence="9">XRE family transcriptional regulator</fullName>
    </submittedName>
</protein>
<evidence type="ECO:0000313" key="9">
    <source>
        <dbReference type="EMBL" id="MCY9761043.1"/>
    </source>
</evidence>
<dbReference type="PRINTS" id="PR00726">
    <property type="entry name" value="LEXASERPTASE"/>
</dbReference>
<evidence type="ECO:0000313" key="10">
    <source>
        <dbReference type="Proteomes" id="UP001527181"/>
    </source>
</evidence>
<proteinExistence type="inferred from homology"/>
<keyword evidence="4 7" id="KW-0068">Autocatalytic cleavage</keyword>
<evidence type="ECO:0000256" key="2">
    <source>
        <dbReference type="ARBA" id="ARBA00022763"/>
    </source>
</evidence>
<evidence type="ECO:0000256" key="5">
    <source>
        <dbReference type="ARBA" id="ARBA00023204"/>
    </source>
</evidence>
<name>A0ABT4GWF3_PAEAL</name>